<name>A0A926EQ19_9FIRM</name>
<dbReference type="Pfam" id="PF07969">
    <property type="entry name" value="Amidohydro_3"/>
    <property type="match status" value="1"/>
</dbReference>
<evidence type="ECO:0000313" key="3">
    <source>
        <dbReference type="Proteomes" id="UP000623678"/>
    </source>
</evidence>
<dbReference type="InterPro" id="IPR011059">
    <property type="entry name" value="Metal-dep_hydrolase_composite"/>
</dbReference>
<dbReference type="SUPFAM" id="SSF51556">
    <property type="entry name" value="Metallo-dependent hydrolases"/>
    <property type="match status" value="1"/>
</dbReference>
<sequence>MDTIFYNGKIKTMDSHYPLASAVAVKDGLIAAIGGEELLAFKTPTSRLVDLKGRLMLPGFGDSHMHALEFGESLVNVDLNRCSSIEQMIATVKSFILDLSIPAGGYVVGRGWDQEIFAEKRLPTRWDLDRISTRHPIVLTRTCGHMAVANSKALEIYGITAHTPQPEGGAFQVDEYGEPTGIFTELAINLVAPNRTNISVEDSKESILRALEYASSKGITSIHTEDLASCPGVDYQVILDAYEQLAQEGRLPVRIYEQCLLSSCEELEGFINKGYIQGIGDEFFKIGPLKIIIDGSLGARTAYMRVPYKDDPSTRGIEVVNQKELNELVLCAQRHYLSVAIHAIGDKAVEMALDSIEHAQEQCPHGDLRHGIVHCQITDHALLERFSQLGVQAYIQPVFVASDMYIASVRVGKELARTSYNWRSLYELGVHISGGSDCPIAPLDVLQGIYCAVTRKDLNGNPPEGWYPEQCLSVEQAVELYTKNVAWASYEEKMKGTISFGKYADMVVLDQDIFQLSPEEILTVNVDMTIMDGVIRYLREEEK</sequence>
<dbReference type="Gene3D" id="3.10.310.70">
    <property type="match status" value="1"/>
</dbReference>
<comment type="caution">
    <text evidence="2">The sequence shown here is derived from an EMBL/GenBank/DDBJ whole genome shotgun (WGS) entry which is preliminary data.</text>
</comment>
<dbReference type="Gene3D" id="2.30.40.10">
    <property type="entry name" value="Urease, subunit C, domain 1"/>
    <property type="match status" value="1"/>
</dbReference>
<protein>
    <submittedName>
        <fullName evidence="2">Amidohydrolase</fullName>
    </submittedName>
</protein>
<dbReference type="PANTHER" id="PTHR22642:SF2">
    <property type="entry name" value="PROTEIN LONG AFTER FAR-RED 3"/>
    <property type="match status" value="1"/>
</dbReference>
<dbReference type="CDD" id="cd01300">
    <property type="entry name" value="YtcJ_like"/>
    <property type="match status" value="1"/>
</dbReference>
<dbReference type="Gene3D" id="3.20.20.140">
    <property type="entry name" value="Metal-dependent hydrolases"/>
    <property type="match status" value="1"/>
</dbReference>
<keyword evidence="3" id="KW-1185">Reference proteome</keyword>
<organism evidence="2 3">
    <name type="scientific">Youxingia wuxianensis</name>
    <dbReference type="NCBI Taxonomy" id="2763678"/>
    <lineage>
        <taxon>Bacteria</taxon>
        <taxon>Bacillati</taxon>
        <taxon>Bacillota</taxon>
        <taxon>Clostridia</taxon>
        <taxon>Eubacteriales</taxon>
        <taxon>Oscillospiraceae</taxon>
        <taxon>Youxingia</taxon>
    </lineage>
</organism>
<dbReference type="GO" id="GO:0016810">
    <property type="term" value="F:hydrolase activity, acting on carbon-nitrogen (but not peptide) bonds"/>
    <property type="evidence" value="ECO:0007669"/>
    <property type="project" value="InterPro"/>
</dbReference>
<proteinExistence type="predicted"/>
<dbReference type="SUPFAM" id="SSF51338">
    <property type="entry name" value="Composite domain of metallo-dependent hydrolases"/>
    <property type="match status" value="1"/>
</dbReference>
<gene>
    <name evidence="2" type="ORF">H8705_12570</name>
</gene>
<dbReference type="PANTHER" id="PTHR22642">
    <property type="entry name" value="IMIDAZOLONEPROPIONASE"/>
    <property type="match status" value="1"/>
</dbReference>
<reference evidence="2" key="1">
    <citation type="submission" date="2020-08" db="EMBL/GenBank/DDBJ databases">
        <title>Genome public.</title>
        <authorList>
            <person name="Liu C."/>
            <person name="Sun Q."/>
        </authorList>
    </citation>
    <scope>NUCLEOTIDE SEQUENCE</scope>
    <source>
        <strain evidence="2">NSJ-64</strain>
    </source>
</reference>
<dbReference type="InterPro" id="IPR033932">
    <property type="entry name" value="YtcJ-like"/>
</dbReference>
<dbReference type="EMBL" id="JACRTD010000011">
    <property type="protein sequence ID" value="MBC8586415.1"/>
    <property type="molecule type" value="Genomic_DNA"/>
</dbReference>
<dbReference type="Proteomes" id="UP000623678">
    <property type="component" value="Unassembled WGS sequence"/>
</dbReference>
<evidence type="ECO:0000259" key="1">
    <source>
        <dbReference type="Pfam" id="PF07969"/>
    </source>
</evidence>
<accession>A0A926EQ19</accession>
<feature type="domain" description="Amidohydrolase 3" evidence="1">
    <location>
        <begin position="48"/>
        <end position="537"/>
    </location>
</feature>
<dbReference type="AlphaFoldDB" id="A0A926EQ19"/>
<dbReference type="RefSeq" id="WP_262396136.1">
    <property type="nucleotide sequence ID" value="NZ_JACRTD010000011.1"/>
</dbReference>
<dbReference type="InterPro" id="IPR032466">
    <property type="entry name" value="Metal_Hydrolase"/>
</dbReference>
<evidence type="ECO:0000313" key="2">
    <source>
        <dbReference type="EMBL" id="MBC8586415.1"/>
    </source>
</evidence>
<dbReference type="InterPro" id="IPR013108">
    <property type="entry name" value="Amidohydro_3"/>
</dbReference>